<feature type="region of interest" description="Disordered" evidence="1">
    <location>
        <begin position="94"/>
        <end position="137"/>
    </location>
</feature>
<sequence>MAERTHIIFLQPIEDGQTVSQAPRWEPTTKISITHRNIVYRGVQRRYEKLRELQDRARKHATLELDLCYDAGIMPLTTTTEPTEPPKYTAALAGVPWRTGAQRADTSDTPGEAEDRQDVGTDSGASETDVVSPPFRDCDERDAFRRLLDDKIEMLDQNPRLDDLSLESDTFVSILEEFLDHLEAHCCPCDDAASEQMAASRQADDLDRHHACVSFKYMNCLQEHIDQLWYFQFDDNMSSMRRTRQSSPEARAAMANSRGVGSPLVDGYTPD</sequence>
<evidence type="ECO:0000313" key="3">
    <source>
        <dbReference type="Proteomes" id="UP000784919"/>
    </source>
</evidence>
<evidence type="ECO:0000256" key="1">
    <source>
        <dbReference type="SAM" id="MobiDB-lite"/>
    </source>
</evidence>
<name>A0A9P7SRP4_9HYPO</name>
<dbReference type="EMBL" id="SRPS01000012">
    <property type="protein sequence ID" value="KAG5976976.1"/>
    <property type="molecule type" value="Genomic_DNA"/>
</dbReference>
<reference evidence="2" key="1">
    <citation type="journal article" date="2020" name="bioRxiv">
        <title>Whole genome comparisons of ergot fungi reveals the divergence and evolution of species within the genus Claviceps are the result of varying mechanisms driving genome evolution and host range expansion.</title>
        <authorList>
            <person name="Wyka S.A."/>
            <person name="Mondo S.J."/>
            <person name="Liu M."/>
            <person name="Dettman J."/>
            <person name="Nalam V."/>
            <person name="Broders K.D."/>
        </authorList>
    </citation>
    <scope>NUCLEOTIDE SEQUENCE</scope>
    <source>
        <strain evidence="2">CCC 1102</strain>
    </source>
</reference>
<organism evidence="2 3">
    <name type="scientific">Claviceps arundinis</name>
    <dbReference type="NCBI Taxonomy" id="1623583"/>
    <lineage>
        <taxon>Eukaryota</taxon>
        <taxon>Fungi</taxon>
        <taxon>Dikarya</taxon>
        <taxon>Ascomycota</taxon>
        <taxon>Pezizomycotina</taxon>
        <taxon>Sordariomycetes</taxon>
        <taxon>Hypocreomycetidae</taxon>
        <taxon>Hypocreales</taxon>
        <taxon>Clavicipitaceae</taxon>
        <taxon>Claviceps</taxon>
    </lineage>
</organism>
<comment type="caution">
    <text evidence="2">The sequence shown here is derived from an EMBL/GenBank/DDBJ whole genome shotgun (WGS) entry which is preliminary data.</text>
</comment>
<evidence type="ECO:0000313" key="2">
    <source>
        <dbReference type="EMBL" id="KAG5976976.1"/>
    </source>
</evidence>
<dbReference type="OrthoDB" id="4960998at2759"/>
<dbReference type="AlphaFoldDB" id="A0A9P7SRP4"/>
<accession>A0A9P7SRP4</accession>
<proteinExistence type="predicted"/>
<feature type="region of interest" description="Disordered" evidence="1">
    <location>
        <begin position="242"/>
        <end position="271"/>
    </location>
</feature>
<protein>
    <submittedName>
        <fullName evidence="2">Uncharacterized protein</fullName>
    </submittedName>
</protein>
<dbReference type="Proteomes" id="UP000784919">
    <property type="component" value="Unassembled WGS sequence"/>
</dbReference>
<gene>
    <name evidence="2" type="ORF">E4U56_000797</name>
</gene>